<comment type="caution">
    <text evidence="2">The sequence shown here is derived from an EMBL/GenBank/DDBJ whole genome shotgun (WGS) entry which is preliminary data.</text>
</comment>
<gene>
    <name evidence="2" type="ORF">LJ725_11580</name>
</gene>
<organism evidence="2 3">
    <name type="scientific">Reyranella aquatilis</name>
    <dbReference type="NCBI Taxonomy" id="2035356"/>
    <lineage>
        <taxon>Bacteria</taxon>
        <taxon>Pseudomonadati</taxon>
        <taxon>Pseudomonadota</taxon>
        <taxon>Alphaproteobacteria</taxon>
        <taxon>Hyphomicrobiales</taxon>
        <taxon>Reyranellaceae</taxon>
        <taxon>Reyranella</taxon>
    </lineage>
</organism>
<dbReference type="InterPro" id="IPR007899">
    <property type="entry name" value="CHAD_dom"/>
</dbReference>
<accession>A0ABS8KU48</accession>
<evidence type="ECO:0000259" key="1">
    <source>
        <dbReference type="PROSITE" id="PS51708"/>
    </source>
</evidence>
<evidence type="ECO:0000313" key="2">
    <source>
        <dbReference type="EMBL" id="MCC8429609.1"/>
    </source>
</evidence>
<dbReference type="PROSITE" id="PS51708">
    <property type="entry name" value="CHAD"/>
    <property type="match status" value="1"/>
</dbReference>
<dbReference type="Pfam" id="PF05235">
    <property type="entry name" value="CHAD"/>
    <property type="match status" value="1"/>
</dbReference>
<feature type="domain" description="CHAD" evidence="1">
    <location>
        <begin position="11"/>
        <end position="292"/>
    </location>
</feature>
<name>A0ABS8KU48_9HYPH</name>
<dbReference type="PANTHER" id="PTHR39339">
    <property type="entry name" value="SLR1444 PROTEIN"/>
    <property type="match status" value="1"/>
</dbReference>
<keyword evidence="3" id="KW-1185">Reference proteome</keyword>
<proteinExistence type="predicted"/>
<dbReference type="Proteomes" id="UP001198862">
    <property type="component" value="Unassembled WGS sequence"/>
</dbReference>
<dbReference type="SMART" id="SM00880">
    <property type="entry name" value="CHAD"/>
    <property type="match status" value="1"/>
</dbReference>
<sequence>MPAARSRIDAETSPDVALRQIAAACRADLSKFRAIVLKSRRPIGIHQARVALRRLRAAFSVFRPAVDGSTIRALSAEAKWLAGECGPARDLHVFLTESVTDVPPVVKRIAGRLADSHLQRARAALSSARYAAFDEQLEAFAAGRSAQPWATETTPDGAPTRLDIFGRAILDARHGKALRRGRSFERLSEEQLHRLRIDIKKLRYAATYLSPAFASPAAKPYIEATVRLQGALGALNDRAVAARMLADIATAARPTEDAAAPLKGLARQAASGEKRRRRKLERAWKEFRKAGRFWRA</sequence>
<dbReference type="EMBL" id="JAJISD010000004">
    <property type="protein sequence ID" value="MCC8429609.1"/>
    <property type="molecule type" value="Genomic_DNA"/>
</dbReference>
<protein>
    <submittedName>
        <fullName evidence="2">CHAD domain-containing protein</fullName>
    </submittedName>
</protein>
<dbReference type="InterPro" id="IPR038186">
    <property type="entry name" value="CHAD_dom_sf"/>
</dbReference>
<reference evidence="2 3" key="1">
    <citation type="submission" date="2021-11" db="EMBL/GenBank/DDBJ databases">
        <authorList>
            <person name="Lee D.-H."/>
            <person name="Kim S.-B."/>
        </authorList>
    </citation>
    <scope>NUCLEOTIDE SEQUENCE [LARGE SCALE GENOMIC DNA]</scope>
    <source>
        <strain evidence="2 3">KCTC 52223</strain>
    </source>
</reference>
<evidence type="ECO:0000313" key="3">
    <source>
        <dbReference type="Proteomes" id="UP001198862"/>
    </source>
</evidence>
<dbReference type="Gene3D" id="1.40.20.10">
    <property type="entry name" value="CHAD domain"/>
    <property type="match status" value="1"/>
</dbReference>
<dbReference type="PANTHER" id="PTHR39339:SF1">
    <property type="entry name" value="CHAD DOMAIN-CONTAINING PROTEIN"/>
    <property type="match status" value="1"/>
</dbReference>